<organism evidence="1 2">
    <name type="scientific">Trichothecium roseum</name>
    <dbReference type="NCBI Taxonomy" id="47278"/>
    <lineage>
        <taxon>Eukaryota</taxon>
        <taxon>Fungi</taxon>
        <taxon>Dikarya</taxon>
        <taxon>Ascomycota</taxon>
        <taxon>Pezizomycotina</taxon>
        <taxon>Sordariomycetes</taxon>
        <taxon>Hypocreomycetidae</taxon>
        <taxon>Hypocreales</taxon>
        <taxon>Hypocreales incertae sedis</taxon>
        <taxon>Trichothecium</taxon>
    </lineage>
</organism>
<evidence type="ECO:0000313" key="1">
    <source>
        <dbReference type="EMBL" id="KAI9903838.1"/>
    </source>
</evidence>
<gene>
    <name evidence="1" type="ORF">N3K66_000367</name>
</gene>
<reference evidence="1" key="1">
    <citation type="submission" date="2022-10" db="EMBL/GenBank/DDBJ databases">
        <title>Complete Genome of Trichothecium roseum strain YXFP-22015, a Plant Pathogen Isolated from Citrus.</title>
        <authorList>
            <person name="Wang Y."/>
            <person name="Zhu L."/>
        </authorList>
    </citation>
    <scope>NUCLEOTIDE SEQUENCE</scope>
    <source>
        <strain evidence="1">YXFP-22015</strain>
    </source>
</reference>
<comment type="caution">
    <text evidence="1">The sequence shown here is derived from an EMBL/GenBank/DDBJ whole genome shotgun (WGS) entry which is preliminary data.</text>
</comment>
<evidence type="ECO:0000313" key="2">
    <source>
        <dbReference type="Proteomes" id="UP001163324"/>
    </source>
</evidence>
<dbReference type="EMBL" id="CM047940">
    <property type="protein sequence ID" value="KAI9903838.1"/>
    <property type="molecule type" value="Genomic_DNA"/>
</dbReference>
<protein>
    <submittedName>
        <fullName evidence="1">Uncharacterized protein</fullName>
    </submittedName>
</protein>
<proteinExistence type="predicted"/>
<name>A0ACC0VCI4_9HYPO</name>
<dbReference type="Proteomes" id="UP001163324">
    <property type="component" value="Chromosome 1"/>
</dbReference>
<keyword evidence="2" id="KW-1185">Reference proteome</keyword>
<accession>A0ACC0VCI4</accession>
<sequence>MSQLDDTMDVDPNLSKFAPEPEKKPEPAKFESKAGGSGDNGDDDDNPEDPIVASYPVYINPALPANRRLLVLQQPNRTDGGASSHPSPTELRIKPSHGLVEVDIPIDHASGAYDKEKGLRWGKALQASTTAKSGGSHGLAGGFGFGAVQQRGGGGARRKEVDDDINIDWSEAVRQDKILRTQTLGGQYPVVSDVQYMVGVFQGQNLHLTPANSLVHLRPQLHHIDATTHLDRQSSAKDTSGGGGGGGASGAAGSSQNARAIHMSIKTTSDGDRPSTETMADRMRNVQGEPWRRMRYTDENEEAAWEVYNESLFYKGKTPQEGAAVEGIEGKPELEEGAPTFAVRWGDNEFLEAVSGTKQYDGVDLDADARVEEPSLAPSQPAESSRAPSGRPRGGAGAGRKGGLAKA</sequence>